<protein>
    <recommendedName>
        <fullName evidence="2">Extensin-like C-terminal domain-containing protein</fullName>
    </recommendedName>
</protein>
<dbReference type="EMBL" id="OBMT01000003">
    <property type="protein sequence ID" value="SOC02892.1"/>
    <property type="molecule type" value="Genomic_DNA"/>
</dbReference>
<evidence type="ECO:0000313" key="4">
    <source>
        <dbReference type="Proteomes" id="UP000219111"/>
    </source>
</evidence>
<evidence type="ECO:0000256" key="1">
    <source>
        <dbReference type="SAM" id="MobiDB-lite"/>
    </source>
</evidence>
<sequence>MPGSLFRPGVLSTPKPLPRPAAPAPRASGPASAPTAALSPRGALCGTRGIEGTQIAPIKGEVPGCGLSDGVKVTAISGIPFSDPLTIDCATAQAMKTWIDRGIVPAVGRKGGGIARIEIFASYTCRPRNNQRGAKLSEHGQGRAVDFGGVTLKNGRVIDVLTGWKSEPRMLRAIHAAACGPFGTVLGPKSDRFHLNHIHVDTAYYRSGPYCR</sequence>
<evidence type="ECO:0000259" key="2">
    <source>
        <dbReference type="Pfam" id="PF06904"/>
    </source>
</evidence>
<dbReference type="AlphaFoldDB" id="A0A285SBL6"/>
<feature type="region of interest" description="Disordered" evidence="1">
    <location>
        <begin position="1"/>
        <end position="38"/>
    </location>
</feature>
<keyword evidence="4" id="KW-1185">Reference proteome</keyword>
<dbReference type="SUPFAM" id="SSF55166">
    <property type="entry name" value="Hedgehog/DD-peptidase"/>
    <property type="match status" value="1"/>
</dbReference>
<accession>A0A285SBL6</accession>
<feature type="domain" description="Extensin-like C-terminal" evidence="2">
    <location>
        <begin position="59"/>
        <end position="212"/>
    </location>
</feature>
<dbReference type="Pfam" id="PF06904">
    <property type="entry name" value="Extensin-like_C"/>
    <property type="match status" value="1"/>
</dbReference>
<feature type="compositionally biased region" description="Low complexity" evidence="1">
    <location>
        <begin position="24"/>
        <end position="38"/>
    </location>
</feature>
<proteinExistence type="predicted"/>
<evidence type="ECO:0000313" key="3">
    <source>
        <dbReference type="EMBL" id="SOC02892.1"/>
    </source>
</evidence>
<dbReference type="Proteomes" id="UP000219111">
    <property type="component" value="Unassembled WGS sequence"/>
</dbReference>
<gene>
    <name evidence="3" type="ORF">SAMN05877831_103250</name>
</gene>
<dbReference type="OrthoDB" id="9809788at2"/>
<name>A0A285SBL6_9RHOB</name>
<dbReference type="InterPro" id="IPR009683">
    <property type="entry name" value="Extensin-like_C"/>
</dbReference>
<reference evidence="4" key="1">
    <citation type="submission" date="2017-08" db="EMBL/GenBank/DDBJ databases">
        <authorList>
            <person name="Varghese N."/>
            <person name="Submissions S."/>
        </authorList>
    </citation>
    <scope>NUCLEOTIDE SEQUENCE [LARGE SCALE GENOMIC DNA]</scope>
    <source>
        <strain evidence="4">JA276</strain>
    </source>
</reference>
<dbReference type="InterPro" id="IPR009045">
    <property type="entry name" value="Zn_M74/Hedgehog-like"/>
</dbReference>
<organism evidence="3 4">
    <name type="scientific">Rhodobacter maris</name>
    <dbReference type="NCBI Taxonomy" id="446682"/>
    <lineage>
        <taxon>Bacteria</taxon>
        <taxon>Pseudomonadati</taxon>
        <taxon>Pseudomonadota</taxon>
        <taxon>Alphaproteobacteria</taxon>
        <taxon>Rhodobacterales</taxon>
        <taxon>Rhodobacter group</taxon>
        <taxon>Rhodobacter</taxon>
    </lineage>
</organism>